<comment type="caution">
    <text evidence="3">The sequence shown here is derived from an EMBL/GenBank/DDBJ whole genome shotgun (WGS) entry which is preliminary data.</text>
</comment>
<protein>
    <recommendedName>
        <fullName evidence="2">HTH cro/C1-type domain-containing protein</fullName>
    </recommendedName>
</protein>
<evidence type="ECO:0000256" key="1">
    <source>
        <dbReference type="SAM" id="MobiDB-lite"/>
    </source>
</evidence>
<dbReference type="PROSITE" id="PS50943">
    <property type="entry name" value="HTH_CROC1"/>
    <property type="match status" value="1"/>
</dbReference>
<dbReference type="CDD" id="cd00093">
    <property type="entry name" value="HTH_XRE"/>
    <property type="match status" value="1"/>
</dbReference>
<name>A0ABP4RUU7_9ACTN</name>
<sequence>MRDATSGNAEQDSPGSPASRTLSEENVAMRVAWEMRRRGWSQERMAQELTNAGCPTHQSAISKIVNPKPDGSRRVISVDEAIAMARVFGIPLEELPLPPEAAEGRDLHELSRTVTHEGRKAKAQHAQFLLAWARLRHRLSQQDNRAFYREFLAQRRVGVDQASEAIKVWRDLPSWRDATAAYYKLERTLQTLGTGRDMTPPTDDVRRRRSVVADLLRARELFASRIPGAPVRVVPDLVDHFAQTLIRADLLEVAIPLIDSYARGTAHPVDEVVTEIDRRLQEITAREPKNRHEYLESLAARIGLRGETHESQERQARSAGDLGVSVEDYRDAKDLGDMYRESGMR</sequence>
<evidence type="ECO:0000313" key="3">
    <source>
        <dbReference type="EMBL" id="GAA1662260.1"/>
    </source>
</evidence>
<dbReference type="Proteomes" id="UP001500064">
    <property type="component" value="Unassembled WGS sequence"/>
</dbReference>
<organism evidence="3 4">
    <name type="scientific">Nonomuraea maheshkhaliensis</name>
    <dbReference type="NCBI Taxonomy" id="419590"/>
    <lineage>
        <taxon>Bacteria</taxon>
        <taxon>Bacillati</taxon>
        <taxon>Actinomycetota</taxon>
        <taxon>Actinomycetes</taxon>
        <taxon>Streptosporangiales</taxon>
        <taxon>Streptosporangiaceae</taxon>
        <taxon>Nonomuraea</taxon>
    </lineage>
</organism>
<keyword evidence="4" id="KW-1185">Reference proteome</keyword>
<feature type="domain" description="HTH cro/C1-type" evidence="2">
    <location>
        <begin position="73"/>
        <end position="95"/>
    </location>
</feature>
<dbReference type="InterPro" id="IPR010982">
    <property type="entry name" value="Lambda_DNA-bd_dom_sf"/>
</dbReference>
<evidence type="ECO:0000259" key="2">
    <source>
        <dbReference type="PROSITE" id="PS50943"/>
    </source>
</evidence>
<proteinExistence type="predicted"/>
<dbReference type="Gene3D" id="1.10.260.40">
    <property type="entry name" value="lambda repressor-like DNA-binding domains"/>
    <property type="match status" value="1"/>
</dbReference>
<reference evidence="4" key="1">
    <citation type="journal article" date="2019" name="Int. J. Syst. Evol. Microbiol.">
        <title>The Global Catalogue of Microorganisms (GCM) 10K type strain sequencing project: providing services to taxonomists for standard genome sequencing and annotation.</title>
        <authorList>
            <consortium name="The Broad Institute Genomics Platform"/>
            <consortium name="The Broad Institute Genome Sequencing Center for Infectious Disease"/>
            <person name="Wu L."/>
            <person name="Ma J."/>
        </authorList>
    </citation>
    <scope>NUCLEOTIDE SEQUENCE [LARGE SCALE GENOMIC DNA]</scope>
    <source>
        <strain evidence="4">JCM 13929</strain>
    </source>
</reference>
<dbReference type="InterPro" id="IPR001387">
    <property type="entry name" value="Cro/C1-type_HTH"/>
</dbReference>
<evidence type="ECO:0000313" key="4">
    <source>
        <dbReference type="Proteomes" id="UP001500064"/>
    </source>
</evidence>
<dbReference type="SMART" id="SM00530">
    <property type="entry name" value="HTH_XRE"/>
    <property type="match status" value="1"/>
</dbReference>
<accession>A0ABP4RUU7</accession>
<dbReference type="EMBL" id="BAAAMU010000066">
    <property type="protein sequence ID" value="GAA1662260.1"/>
    <property type="molecule type" value="Genomic_DNA"/>
</dbReference>
<feature type="region of interest" description="Disordered" evidence="1">
    <location>
        <begin position="1"/>
        <end position="23"/>
    </location>
</feature>
<dbReference type="RefSeq" id="WP_346110853.1">
    <property type="nucleotide sequence ID" value="NZ_BAAAMU010000066.1"/>
</dbReference>
<feature type="compositionally biased region" description="Polar residues" evidence="1">
    <location>
        <begin position="1"/>
        <end position="21"/>
    </location>
</feature>
<gene>
    <name evidence="3" type="ORF">GCM10009733_069880</name>
</gene>